<name>A0A2U7N518_9CAUD</name>
<dbReference type="EMBL" id="KY971610">
    <property type="protein sequence ID" value="ASD52026.1"/>
    <property type="molecule type" value="Genomic_DNA"/>
</dbReference>
<evidence type="ECO:0000313" key="1">
    <source>
        <dbReference type="EMBL" id="ASD52026.1"/>
    </source>
</evidence>
<dbReference type="SUPFAM" id="SSF56784">
    <property type="entry name" value="HAD-like"/>
    <property type="match status" value="1"/>
</dbReference>
<accession>A0A2U7N518</accession>
<dbReference type="Gene3D" id="3.40.50.1000">
    <property type="entry name" value="HAD superfamily/HAD-like"/>
    <property type="match status" value="1"/>
</dbReference>
<evidence type="ECO:0000313" key="2">
    <source>
        <dbReference type="Proteomes" id="UP000247773"/>
    </source>
</evidence>
<keyword evidence="2" id="KW-1185">Reference proteome</keyword>
<proteinExistence type="predicted"/>
<dbReference type="InterPro" id="IPR036412">
    <property type="entry name" value="HAD-like_sf"/>
</dbReference>
<reference evidence="1 2" key="1">
    <citation type="submission" date="2017-04" db="EMBL/GenBank/DDBJ databases">
        <title>Isolation of lytic bacteriophages infecting Pseudomonas strains for biocontrol of fish and shrimp spoilage during chilled storage.</title>
        <authorList>
            <person name="Yang Z."/>
            <person name="Tao X."/>
            <person name="Gao L."/>
            <person name="Rao S."/>
        </authorList>
    </citation>
    <scope>NUCLEOTIDE SEQUENCE [LARGE SCALE GENOMIC DNA]</scope>
</reference>
<dbReference type="Proteomes" id="UP000247773">
    <property type="component" value="Genome"/>
</dbReference>
<organism evidence="1 2">
    <name type="scientific">Pseudomonas phage PspYZU05</name>
    <dbReference type="NCBI Taxonomy" id="1983556"/>
    <lineage>
        <taxon>Viruses</taxon>
        <taxon>Duplodnaviria</taxon>
        <taxon>Heunggongvirae</taxon>
        <taxon>Uroviricota</taxon>
        <taxon>Caudoviricetes</taxon>
        <taxon>Pantevenvirales</taxon>
        <taxon>Straboviridae</taxon>
        <taxon>Jiangsuvirus</taxon>
        <taxon>Jiangsuvirus pspyzu05</taxon>
    </lineage>
</organism>
<gene>
    <name evidence="1" type="ORF">PspYZU05_74</name>
</gene>
<sequence>MGANLMRICFDIDNTLTVWNSDRDYENFKANDNMVELVNKLYDEGHEITLFTSRGMSSVGADKTEELIRPSLERNLHKLGFKYHHLILNKPYYDIIVDDKSLRPDEFMRLDSIEDFRPYVPDALLTHKHSVPISLVKKLENNIINTLGCILLFEEKLSIQINPVDYVIVLLLIEEVFGVKLNEEDFNYSSVTIAEILQTINA</sequence>
<dbReference type="InterPro" id="IPR023214">
    <property type="entry name" value="HAD_sf"/>
</dbReference>
<protein>
    <submittedName>
        <fullName evidence="1">Uncharacterized protein</fullName>
    </submittedName>
</protein>